<comment type="caution">
    <text evidence="1">The sequence shown here is derived from an EMBL/GenBank/DDBJ whole genome shotgun (WGS) entry which is preliminary data.</text>
</comment>
<protein>
    <submittedName>
        <fullName evidence="1">Uncharacterized protein</fullName>
    </submittedName>
</protein>
<feature type="non-terminal residue" evidence="1">
    <location>
        <position position="1"/>
    </location>
</feature>
<dbReference type="EMBL" id="BARW01025811">
    <property type="protein sequence ID" value="GAJ12676.1"/>
    <property type="molecule type" value="Genomic_DNA"/>
</dbReference>
<accession>X1VEP3</accession>
<proteinExistence type="predicted"/>
<sequence>NYVGTIGRVSKLGTIAYLGTVLLTIHVGTVHKIDRLGTLDEMTRAGTLNRIAGGRVGTLGRLGTVHYVERIGTISNLGSISYIGTVNRIGGGRIGTLARLGSIHYQERLGTVGYQGRLGTISARLFSGIGAGFGLGTHVARGSWYLGSWIDVSRFQTKTLVIHPSSLSGTIHIMTSVLGNATERGTYYSARIGKGSYSTKSFAEALKEAKAVFEASGSSVTGKGTLRSQWGLQV</sequence>
<organism evidence="1">
    <name type="scientific">marine sediment metagenome</name>
    <dbReference type="NCBI Taxonomy" id="412755"/>
    <lineage>
        <taxon>unclassified sequences</taxon>
        <taxon>metagenomes</taxon>
        <taxon>ecological metagenomes</taxon>
    </lineage>
</organism>
<gene>
    <name evidence="1" type="ORF">S12H4_42218</name>
</gene>
<evidence type="ECO:0000313" key="1">
    <source>
        <dbReference type="EMBL" id="GAJ12676.1"/>
    </source>
</evidence>
<name>X1VEP3_9ZZZZ</name>
<dbReference type="AlphaFoldDB" id="X1VEP3"/>
<reference evidence="1" key="1">
    <citation type="journal article" date="2014" name="Front. Microbiol.">
        <title>High frequency of phylogenetically diverse reductive dehalogenase-homologous genes in deep subseafloor sedimentary metagenomes.</title>
        <authorList>
            <person name="Kawai M."/>
            <person name="Futagami T."/>
            <person name="Toyoda A."/>
            <person name="Takaki Y."/>
            <person name="Nishi S."/>
            <person name="Hori S."/>
            <person name="Arai W."/>
            <person name="Tsubouchi T."/>
            <person name="Morono Y."/>
            <person name="Uchiyama I."/>
            <person name="Ito T."/>
            <person name="Fujiyama A."/>
            <person name="Inagaki F."/>
            <person name="Takami H."/>
        </authorList>
    </citation>
    <scope>NUCLEOTIDE SEQUENCE</scope>
    <source>
        <strain evidence="1">Expedition CK06-06</strain>
    </source>
</reference>